<feature type="binding site" evidence="6">
    <location>
        <position position="98"/>
    </location>
    <ligand>
        <name>Zn(2+)</name>
        <dbReference type="ChEBI" id="CHEBI:29105"/>
    </ligand>
</feature>
<keyword evidence="3 6" id="KW-0862">Zinc</keyword>
<evidence type="ECO:0000256" key="4">
    <source>
        <dbReference type="ARBA" id="ARBA00023239"/>
    </source>
</evidence>
<comment type="catalytic activity">
    <reaction evidence="5 7">
        <text>hydrogencarbonate + H(+) = CO2 + H2O</text>
        <dbReference type="Rhea" id="RHEA:10748"/>
        <dbReference type="ChEBI" id="CHEBI:15377"/>
        <dbReference type="ChEBI" id="CHEBI:15378"/>
        <dbReference type="ChEBI" id="CHEBI:16526"/>
        <dbReference type="ChEBI" id="CHEBI:17544"/>
        <dbReference type="EC" id="4.2.1.1"/>
    </reaction>
</comment>
<dbReference type="Gene3D" id="3.40.1050.10">
    <property type="entry name" value="Carbonic anhydrase"/>
    <property type="match status" value="1"/>
</dbReference>
<organism evidence="8 9">
    <name type="scientific">Sulfuriroseicoccus oceanibius</name>
    <dbReference type="NCBI Taxonomy" id="2707525"/>
    <lineage>
        <taxon>Bacteria</taxon>
        <taxon>Pseudomonadati</taxon>
        <taxon>Verrucomicrobiota</taxon>
        <taxon>Verrucomicrobiia</taxon>
        <taxon>Verrucomicrobiales</taxon>
        <taxon>Verrucomicrobiaceae</taxon>
        <taxon>Sulfuriroseicoccus</taxon>
    </lineage>
</organism>
<evidence type="ECO:0000256" key="7">
    <source>
        <dbReference type="RuleBase" id="RU003956"/>
    </source>
</evidence>
<dbReference type="AlphaFoldDB" id="A0A6B3L9Q8"/>
<dbReference type="SUPFAM" id="SSF53056">
    <property type="entry name" value="beta-carbonic anhydrase, cab"/>
    <property type="match status" value="1"/>
</dbReference>
<feature type="binding site" evidence="6">
    <location>
        <position position="101"/>
    </location>
    <ligand>
        <name>Zn(2+)</name>
        <dbReference type="ChEBI" id="CHEBI:29105"/>
    </ligand>
</feature>
<proteinExistence type="inferred from homology"/>
<keyword evidence="2 6" id="KW-0479">Metal-binding</keyword>
<dbReference type="InterPro" id="IPR001765">
    <property type="entry name" value="Carbonic_anhydrase"/>
</dbReference>
<sequence length="223" mass="24794">MKSLINLFKNNRQWADGITGRDPEFFAKLYTQQAPEHLWIGCADSRVPANEITGLLPGELFVHRNIANQVVHSDLNCLSVIQFAVDVLKVKHIIVVGHYNCGGVKAAMNRERHGLVDNWLHHVVDVCKKHAKQLEKITDETDRADRLCELNVAEQVMNVAETTVITDAWARGQDLTIHGWVYDLRDGLLRDTGAFGSSADEVAAGYSEAVAPGKKAFPLERSV</sequence>
<dbReference type="EC" id="4.2.1.1" evidence="7"/>
<comment type="function">
    <text evidence="7">Reversible hydration of carbon dioxide.</text>
</comment>
<dbReference type="RefSeq" id="WP_164361441.1">
    <property type="nucleotide sequence ID" value="NZ_CP066776.1"/>
</dbReference>
<reference evidence="8 9" key="1">
    <citation type="submission" date="2020-12" db="EMBL/GenBank/DDBJ databases">
        <title>Sulforoseuscoccus oceanibium gen. nov., sp. nov., a representative of the phylum Verrucomicrobia with special cytoplasmic membrane, and proposal of Sulforoseuscoccusaceae fam. nov.</title>
        <authorList>
            <person name="Xi F."/>
        </authorList>
    </citation>
    <scope>NUCLEOTIDE SEQUENCE [LARGE SCALE GENOMIC DNA]</scope>
    <source>
        <strain evidence="8 9">T37</strain>
    </source>
</reference>
<dbReference type="Proteomes" id="UP000475117">
    <property type="component" value="Chromosome"/>
</dbReference>
<dbReference type="PANTHER" id="PTHR11002:SF76">
    <property type="entry name" value="CARBONIC ANHYDRASE"/>
    <property type="match status" value="1"/>
</dbReference>
<dbReference type="InterPro" id="IPR015892">
    <property type="entry name" value="Carbonic_anhydrase_CS"/>
</dbReference>
<keyword evidence="9" id="KW-1185">Reference proteome</keyword>
<dbReference type="PROSITE" id="PS00704">
    <property type="entry name" value="PROK_CO2_ANHYDRASE_1"/>
    <property type="match status" value="1"/>
</dbReference>
<dbReference type="NCBIfam" id="NF007756">
    <property type="entry name" value="PRK10437.1"/>
    <property type="match status" value="1"/>
</dbReference>
<dbReference type="InterPro" id="IPR036874">
    <property type="entry name" value="Carbonic_anhydrase_sf"/>
</dbReference>
<dbReference type="GO" id="GO:0008270">
    <property type="term" value="F:zinc ion binding"/>
    <property type="evidence" value="ECO:0007669"/>
    <property type="project" value="UniProtKB-UniRule"/>
</dbReference>
<dbReference type="PANTHER" id="PTHR11002">
    <property type="entry name" value="CARBONIC ANHYDRASE"/>
    <property type="match status" value="1"/>
</dbReference>
<feature type="binding site" evidence="6">
    <location>
        <position position="42"/>
    </location>
    <ligand>
        <name>Zn(2+)</name>
        <dbReference type="ChEBI" id="CHEBI:29105"/>
    </ligand>
</feature>
<feature type="binding site" evidence="6">
    <location>
        <position position="44"/>
    </location>
    <ligand>
        <name>Zn(2+)</name>
        <dbReference type="ChEBI" id="CHEBI:29105"/>
    </ligand>
</feature>
<dbReference type="KEGG" id="soa:G3M56_006860"/>
<evidence type="ECO:0000256" key="5">
    <source>
        <dbReference type="ARBA" id="ARBA00048348"/>
    </source>
</evidence>
<comment type="cofactor">
    <cofactor evidence="6">
        <name>Zn(2+)</name>
        <dbReference type="ChEBI" id="CHEBI:29105"/>
    </cofactor>
    <text evidence="6">Binds 1 zinc ion per subunit.</text>
</comment>
<comment type="similarity">
    <text evidence="1 7">Belongs to the beta-class carbonic anhydrase family.</text>
</comment>
<dbReference type="EMBL" id="CP066776">
    <property type="protein sequence ID" value="QQL46287.1"/>
    <property type="molecule type" value="Genomic_DNA"/>
</dbReference>
<accession>A0A6B3L9Q8</accession>
<evidence type="ECO:0000313" key="8">
    <source>
        <dbReference type="EMBL" id="QQL46287.1"/>
    </source>
</evidence>
<name>A0A6B3L9Q8_9BACT</name>
<evidence type="ECO:0000256" key="1">
    <source>
        <dbReference type="ARBA" id="ARBA00006217"/>
    </source>
</evidence>
<evidence type="ECO:0000256" key="2">
    <source>
        <dbReference type="ARBA" id="ARBA00022723"/>
    </source>
</evidence>
<evidence type="ECO:0000256" key="3">
    <source>
        <dbReference type="ARBA" id="ARBA00022833"/>
    </source>
</evidence>
<dbReference type="FunFam" id="3.40.1050.10:FF:000001">
    <property type="entry name" value="Carbonic anhydrase"/>
    <property type="match status" value="1"/>
</dbReference>
<dbReference type="GO" id="GO:0004089">
    <property type="term" value="F:carbonate dehydratase activity"/>
    <property type="evidence" value="ECO:0007669"/>
    <property type="project" value="UniProtKB-UniRule"/>
</dbReference>
<dbReference type="SMART" id="SM00947">
    <property type="entry name" value="Pro_CA"/>
    <property type="match status" value="1"/>
</dbReference>
<dbReference type="Pfam" id="PF00484">
    <property type="entry name" value="Pro_CA"/>
    <property type="match status" value="1"/>
</dbReference>
<dbReference type="PROSITE" id="PS00705">
    <property type="entry name" value="PROK_CO2_ANHYDRASE_2"/>
    <property type="match status" value="1"/>
</dbReference>
<dbReference type="GO" id="GO:0015976">
    <property type="term" value="P:carbon utilization"/>
    <property type="evidence" value="ECO:0007669"/>
    <property type="project" value="InterPro"/>
</dbReference>
<gene>
    <name evidence="8" type="primary">can</name>
    <name evidence="8" type="ORF">G3M56_006860</name>
</gene>
<evidence type="ECO:0000313" key="9">
    <source>
        <dbReference type="Proteomes" id="UP000475117"/>
    </source>
</evidence>
<protein>
    <recommendedName>
        <fullName evidence="7">Carbonic anhydrase</fullName>
        <ecNumber evidence="7">4.2.1.1</ecNumber>
    </recommendedName>
    <alternativeName>
        <fullName evidence="7">Carbonate dehydratase</fullName>
    </alternativeName>
</protein>
<evidence type="ECO:0000256" key="6">
    <source>
        <dbReference type="PIRSR" id="PIRSR601765-1"/>
    </source>
</evidence>
<keyword evidence="4 7" id="KW-0456">Lyase</keyword>
<dbReference type="CDD" id="cd00883">
    <property type="entry name" value="beta_CA_cladeA"/>
    <property type="match status" value="1"/>
</dbReference>